<gene>
    <name evidence="2" type="ORF">GCM10007964_01270</name>
</gene>
<sequence>MTLFDVPPPQPPDPPEQAAAPSKCRRCHRPIRDPVSLGYQIGPDCRHQLGIDPPKKPPRFSARWSGPVEGQQDLINPEEINEGEDR</sequence>
<evidence type="ECO:0000313" key="3">
    <source>
        <dbReference type="Proteomes" id="UP000645217"/>
    </source>
</evidence>
<reference evidence="2" key="2">
    <citation type="submission" date="2020-09" db="EMBL/GenBank/DDBJ databases">
        <authorList>
            <person name="Sun Q."/>
            <person name="Ohkuma M."/>
        </authorList>
    </citation>
    <scope>NUCLEOTIDE SEQUENCE</scope>
    <source>
        <strain evidence="2">JCM 13064</strain>
    </source>
</reference>
<dbReference type="AlphaFoldDB" id="A0A917VCR7"/>
<dbReference type="RefSeq" id="WP_189160928.1">
    <property type="nucleotide sequence ID" value="NZ_BMNT01000001.1"/>
</dbReference>
<name>A0A917VCR7_9ACTN</name>
<protein>
    <submittedName>
        <fullName evidence="2">Uncharacterized protein</fullName>
    </submittedName>
</protein>
<comment type="caution">
    <text evidence="2">The sequence shown here is derived from an EMBL/GenBank/DDBJ whole genome shotgun (WGS) entry which is preliminary data.</text>
</comment>
<feature type="compositionally biased region" description="Pro residues" evidence="1">
    <location>
        <begin position="1"/>
        <end position="15"/>
    </location>
</feature>
<dbReference type="EMBL" id="BMNT01000001">
    <property type="protein sequence ID" value="GGK61859.1"/>
    <property type="molecule type" value="Genomic_DNA"/>
</dbReference>
<evidence type="ECO:0000313" key="2">
    <source>
        <dbReference type="EMBL" id="GGK61859.1"/>
    </source>
</evidence>
<keyword evidence="3" id="KW-1185">Reference proteome</keyword>
<reference evidence="2" key="1">
    <citation type="journal article" date="2014" name="Int. J. Syst. Evol. Microbiol.">
        <title>Complete genome sequence of Corynebacterium casei LMG S-19264T (=DSM 44701T), isolated from a smear-ripened cheese.</title>
        <authorList>
            <consortium name="US DOE Joint Genome Institute (JGI-PGF)"/>
            <person name="Walter F."/>
            <person name="Albersmeier A."/>
            <person name="Kalinowski J."/>
            <person name="Ruckert C."/>
        </authorList>
    </citation>
    <scope>NUCLEOTIDE SEQUENCE</scope>
    <source>
        <strain evidence="2">JCM 13064</strain>
    </source>
</reference>
<feature type="region of interest" description="Disordered" evidence="1">
    <location>
        <begin position="1"/>
        <end position="25"/>
    </location>
</feature>
<feature type="compositionally biased region" description="Basic and acidic residues" evidence="1">
    <location>
        <begin position="46"/>
        <end position="55"/>
    </location>
</feature>
<dbReference type="Pfam" id="PF19474">
    <property type="entry name" value="DUF6011"/>
    <property type="match status" value="1"/>
</dbReference>
<dbReference type="InterPro" id="IPR046053">
    <property type="entry name" value="DUF6011"/>
</dbReference>
<proteinExistence type="predicted"/>
<dbReference type="Proteomes" id="UP000645217">
    <property type="component" value="Unassembled WGS sequence"/>
</dbReference>
<evidence type="ECO:0000256" key="1">
    <source>
        <dbReference type="SAM" id="MobiDB-lite"/>
    </source>
</evidence>
<accession>A0A917VCR7</accession>
<organism evidence="2 3">
    <name type="scientific">Sphaerisporangium melleum</name>
    <dbReference type="NCBI Taxonomy" id="321316"/>
    <lineage>
        <taxon>Bacteria</taxon>
        <taxon>Bacillati</taxon>
        <taxon>Actinomycetota</taxon>
        <taxon>Actinomycetes</taxon>
        <taxon>Streptosporangiales</taxon>
        <taxon>Streptosporangiaceae</taxon>
        <taxon>Sphaerisporangium</taxon>
    </lineage>
</organism>
<feature type="region of interest" description="Disordered" evidence="1">
    <location>
        <begin position="46"/>
        <end position="86"/>
    </location>
</feature>